<feature type="transmembrane region" description="Helical" evidence="4">
    <location>
        <begin position="15"/>
        <end position="39"/>
    </location>
</feature>
<evidence type="ECO:0000313" key="6">
    <source>
        <dbReference type="EMBL" id="KGD64110.1"/>
    </source>
</evidence>
<name>A0A095UNQ8_9GAMM</name>
<dbReference type="CDD" id="cd07989">
    <property type="entry name" value="LPLAT_AGPAT-like"/>
    <property type="match status" value="1"/>
</dbReference>
<dbReference type="SMART" id="SM00563">
    <property type="entry name" value="PlsC"/>
    <property type="match status" value="1"/>
</dbReference>
<dbReference type="STRING" id="1177154.Y5S_02650"/>
<proteinExistence type="predicted"/>
<dbReference type="RefSeq" id="WP_035233639.1">
    <property type="nucleotide sequence ID" value="NZ_ARXV01000011.1"/>
</dbReference>
<dbReference type="SUPFAM" id="SSF69593">
    <property type="entry name" value="Glycerol-3-phosphate (1)-acyltransferase"/>
    <property type="match status" value="1"/>
</dbReference>
<dbReference type="AlphaFoldDB" id="A0A095UNQ8"/>
<dbReference type="Proteomes" id="UP000029444">
    <property type="component" value="Unassembled WGS sequence"/>
</dbReference>
<keyword evidence="4" id="KW-0472">Membrane</keyword>
<comment type="pathway">
    <text evidence="1">Lipid metabolism.</text>
</comment>
<dbReference type="GO" id="GO:0006654">
    <property type="term" value="P:phosphatidic acid biosynthetic process"/>
    <property type="evidence" value="ECO:0007669"/>
    <property type="project" value="TreeGrafter"/>
</dbReference>
<comment type="caution">
    <text evidence="6">The sequence shown here is derived from an EMBL/GenBank/DDBJ whole genome shotgun (WGS) entry which is preliminary data.</text>
</comment>
<evidence type="ECO:0000259" key="5">
    <source>
        <dbReference type="SMART" id="SM00563"/>
    </source>
</evidence>
<dbReference type="PANTHER" id="PTHR10434:SF40">
    <property type="entry name" value="1-ACYL-SN-GLYCEROL-3-PHOSPHATE ACYLTRANSFERASE"/>
    <property type="match status" value="1"/>
</dbReference>
<evidence type="ECO:0000256" key="4">
    <source>
        <dbReference type="SAM" id="Phobius"/>
    </source>
</evidence>
<keyword evidence="4" id="KW-1133">Transmembrane helix</keyword>
<dbReference type="GO" id="GO:0003841">
    <property type="term" value="F:1-acylglycerol-3-phosphate O-acyltransferase activity"/>
    <property type="evidence" value="ECO:0007669"/>
    <property type="project" value="TreeGrafter"/>
</dbReference>
<protein>
    <submittedName>
        <fullName evidence="6">1-acyl-sn-glycerol-3-phosphate acyltransferase</fullName>
    </submittedName>
</protein>
<dbReference type="OrthoDB" id="9812274at2"/>
<evidence type="ECO:0000256" key="2">
    <source>
        <dbReference type="ARBA" id="ARBA00022679"/>
    </source>
</evidence>
<dbReference type="PATRIC" id="fig|1177154.3.peg.2684"/>
<keyword evidence="3 6" id="KW-0012">Acyltransferase</keyword>
<keyword evidence="4" id="KW-0812">Transmembrane</keyword>
<reference evidence="6 7" key="1">
    <citation type="submission" date="2012-09" db="EMBL/GenBank/DDBJ databases">
        <title>Genome Sequence of alkane-degrading Bacterium Alcanivorax sp. 19-m-6.</title>
        <authorList>
            <person name="Lai Q."/>
            <person name="Shao Z."/>
        </authorList>
    </citation>
    <scope>NUCLEOTIDE SEQUENCE [LARGE SCALE GENOMIC DNA]</scope>
    <source>
        <strain evidence="6 7">19-m-6</strain>
    </source>
</reference>
<dbReference type="PANTHER" id="PTHR10434">
    <property type="entry name" value="1-ACYL-SN-GLYCEROL-3-PHOSPHATE ACYLTRANSFERASE"/>
    <property type="match status" value="1"/>
</dbReference>
<accession>A0A095UNQ8</accession>
<evidence type="ECO:0000256" key="1">
    <source>
        <dbReference type="ARBA" id="ARBA00005189"/>
    </source>
</evidence>
<organism evidence="6 7">
    <name type="scientific">Alcanivorax nanhaiticus</name>
    <dbReference type="NCBI Taxonomy" id="1177154"/>
    <lineage>
        <taxon>Bacteria</taxon>
        <taxon>Pseudomonadati</taxon>
        <taxon>Pseudomonadota</taxon>
        <taxon>Gammaproteobacteria</taxon>
        <taxon>Oceanospirillales</taxon>
        <taxon>Alcanivoracaceae</taxon>
        <taxon>Alcanivorax</taxon>
    </lineage>
</organism>
<dbReference type="InterPro" id="IPR002123">
    <property type="entry name" value="Plipid/glycerol_acylTrfase"/>
</dbReference>
<keyword evidence="2 6" id="KW-0808">Transferase</keyword>
<feature type="domain" description="Phospholipid/glycerol acyltransferase" evidence="5">
    <location>
        <begin position="80"/>
        <end position="194"/>
    </location>
</feature>
<keyword evidence="7" id="KW-1185">Reference proteome</keyword>
<dbReference type="EMBL" id="ARXV01000011">
    <property type="protein sequence ID" value="KGD64110.1"/>
    <property type="molecule type" value="Genomic_DNA"/>
</dbReference>
<evidence type="ECO:0000256" key="3">
    <source>
        <dbReference type="ARBA" id="ARBA00023315"/>
    </source>
</evidence>
<evidence type="ECO:0000313" key="7">
    <source>
        <dbReference type="Proteomes" id="UP000029444"/>
    </source>
</evidence>
<dbReference type="eggNOG" id="COG0204">
    <property type="taxonomic scope" value="Bacteria"/>
</dbReference>
<gene>
    <name evidence="6" type="ORF">Y5S_02650</name>
</gene>
<dbReference type="Pfam" id="PF01553">
    <property type="entry name" value="Acyltransferase"/>
    <property type="match status" value="1"/>
</dbReference>
<sequence length="245" mass="27587">MQHDTPSLSIKVRSALFFVLYNLAGILYSFLCVLIGPFLPLKPRHRFINGWTRCAMWLDRHLNRVEVKLEGAEHLPNTPCLVLPNHQSSWETFYLQTVICPQTTVVKKELLWVPFFGWGLALLNPIRIDRSKGNAALKSLLKQGKERLNQGLPVVIFPEGTRQQPGTIGKFNHGGTMLACQAGVPVIAISHNSGDCWPKGSWVRYPGTITIRISPPITTEGKKAQQVTTEVQEWIRDHYPGELSE</sequence>